<dbReference type="PANTHER" id="PTHR14690">
    <property type="entry name" value="IQ MOTIF CONTAINING WITH AAA DOMAIN 1"/>
    <property type="match status" value="1"/>
</dbReference>
<dbReference type="AlphaFoldDB" id="A0AAN9TH17"/>
<evidence type="ECO:0000259" key="2">
    <source>
        <dbReference type="Pfam" id="PF00004"/>
    </source>
</evidence>
<evidence type="ECO:0000256" key="1">
    <source>
        <dbReference type="SAM" id="MobiDB-lite"/>
    </source>
</evidence>
<reference evidence="3 4" key="1">
    <citation type="submission" date="2024-03" db="EMBL/GenBank/DDBJ databases">
        <title>Adaptation during the transition from Ophiocordyceps entomopathogen to insect associate is accompanied by gene loss and intensified selection.</title>
        <authorList>
            <person name="Ward C.M."/>
            <person name="Onetto C.A."/>
            <person name="Borneman A.R."/>
        </authorList>
    </citation>
    <scope>NUCLEOTIDE SEQUENCE [LARGE SCALE GENOMIC DNA]</scope>
    <source>
        <strain evidence="3">AWRI1</strain>
        <tissue evidence="3">Single Adult Female</tissue>
    </source>
</reference>
<protein>
    <recommendedName>
        <fullName evidence="2">ATPase AAA-type core domain-containing protein</fullName>
    </recommendedName>
</protein>
<dbReference type="InterPro" id="IPR027417">
    <property type="entry name" value="P-loop_NTPase"/>
</dbReference>
<organism evidence="3 4">
    <name type="scientific">Parthenolecanium corni</name>
    <dbReference type="NCBI Taxonomy" id="536013"/>
    <lineage>
        <taxon>Eukaryota</taxon>
        <taxon>Metazoa</taxon>
        <taxon>Ecdysozoa</taxon>
        <taxon>Arthropoda</taxon>
        <taxon>Hexapoda</taxon>
        <taxon>Insecta</taxon>
        <taxon>Pterygota</taxon>
        <taxon>Neoptera</taxon>
        <taxon>Paraneoptera</taxon>
        <taxon>Hemiptera</taxon>
        <taxon>Sternorrhyncha</taxon>
        <taxon>Coccoidea</taxon>
        <taxon>Coccidae</taxon>
        <taxon>Parthenolecanium</taxon>
    </lineage>
</organism>
<feature type="region of interest" description="Disordered" evidence="1">
    <location>
        <begin position="448"/>
        <end position="480"/>
    </location>
</feature>
<dbReference type="SMART" id="SM00015">
    <property type="entry name" value="IQ"/>
    <property type="match status" value="2"/>
</dbReference>
<keyword evidence="4" id="KW-1185">Reference proteome</keyword>
<feature type="compositionally biased region" description="Polar residues" evidence="1">
    <location>
        <begin position="332"/>
        <end position="344"/>
    </location>
</feature>
<comment type="caution">
    <text evidence="3">The sequence shown here is derived from an EMBL/GenBank/DDBJ whole genome shotgun (WGS) entry which is preliminary data.</text>
</comment>
<dbReference type="InterPro" id="IPR052267">
    <property type="entry name" value="N-DRC_Component"/>
</dbReference>
<dbReference type="Proteomes" id="UP001367676">
    <property type="component" value="Unassembled WGS sequence"/>
</dbReference>
<dbReference type="PROSITE" id="PS50096">
    <property type="entry name" value="IQ"/>
    <property type="match status" value="1"/>
</dbReference>
<dbReference type="PANTHER" id="PTHR14690:SF0">
    <property type="entry name" value="IQ MOTIF CONTAINING WITH AAA DOMAIN 1"/>
    <property type="match status" value="1"/>
</dbReference>
<feature type="domain" description="ATPase AAA-type core" evidence="2">
    <location>
        <begin position="561"/>
        <end position="681"/>
    </location>
</feature>
<proteinExistence type="predicted"/>
<evidence type="ECO:0000313" key="4">
    <source>
        <dbReference type="Proteomes" id="UP001367676"/>
    </source>
</evidence>
<name>A0AAN9TH17_9HEMI</name>
<dbReference type="Gene3D" id="1.10.8.60">
    <property type="match status" value="1"/>
</dbReference>
<dbReference type="SUPFAM" id="SSF52540">
    <property type="entry name" value="P-loop containing nucleoside triphosphate hydrolases"/>
    <property type="match status" value="1"/>
</dbReference>
<dbReference type="InterPro" id="IPR003959">
    <property type="entry name" value="ATPase_AAA_core"/>
</dbReference>
<feature type="compositionally biased region" description="Basic and acidic residues" evidence="1">
    <location>
        <begin position="356"/>
        <end position="369"/>
    </location>
</feature>
<feature type="region of interest" description="Disordered" evidence="1">
    <location>
        <begin position="311"/>
        <end position="369"/>
    </location>
</feature>
<dbReference type="GO" id="GO:0016887">
    <property type="term" value="F:ATP hydrolysis activity"/>
    <property type="evidence" value="ECO:0007669"/>
    <property type="project" value="InterPro"/>
</dbReference>
<dbReference type="Gene3D" id="3.40.50.300">
    <property type="entry name" value="P-loop containing nucleotide triphosphate hydrolases"/>
    <property type="match status" value="1"/>
</dbReference>
<dbReference type="EMBL" id="JBBCAQ010000022">
    <property type="protein sequence ID" value="KAK7590079.1"/>
    <property type="molecule type" value="Genomic_DNA"/>
</dbReference>
<feature type="compositionally biased region" description="Basic residues" evidence="1">
    <location>
        <begin position="454"/>
        <end position="475"/>
    </location>
</feature>
<dbReference type="CDD" id="cd23767">
    <property type="entry name" value="IQCD"/>
    <property type="match status" value="1"/>
</dbReference>
<evidence type="ECO:0000313" key="3">
    <source>
        <dbReference type="EMBL" id="KAK7590079.1"/>
    </source>
</evidence>
<dbReference type="Gene3D" id="1.20.5.190">
    <property type="match status" value="1"/>
</dbReference>
<accession>A0AAN9TH17</accession>
<sequence length="814" mass="93752">MSHQMYNELWREAQTILEETSYADNLLILSKPSKDKRNFHKQLSILYVKYILAINKLGECYDQMVHPQKRLLIRKVLDCSVIRFLELKPELVNFTFSEFTYLDDAVQELKLMPQDIEVQIPSCYRRDRRMDIEWKNKFVDDISTKLGLYEEETPGIQMTEEEAVLLIQRHERARQCRLRAQFMKNIRELKDRSKVKGGDDITETGRIAALKIQRAWRGFITRRKIRKRVLEEMLLIGMLQPENFSTEERDRANALKSTKYALQEKYQSEYEAALVKEKEDIKKYRGNIIMEEIRDEVRNWYLTYKQQTGKFPTIPSEDHGGSRVVIGRQSPLPGSSEGSHSTVAASVESKSSRSKKSSESSEEKKRKVSDDDFVGYKISQSNILSDLDAANAEYEETWRNINESDNPNQTYVLSMVRAQKTAEVEAELRKIVDVQLRAELENLQAALERDEKGRRSKKASKKKARRSGKKSKKKKDKDLTPDRSLESLFEELIANGIIRKYPHTPASSFSGEISCVGYDYQNRGDNLMPSLGDMRQVIKEFCILPMSSANIHQTAPLLRSILLAGPKDCGKDMLVNIICTELGAVLFDLTAANIAGKYPGKAGLIMLVHLINKVSKLLQPSIIYIDDAEKTFMKKVPKTDKTDPKRLKKDLPKIVKSIGPTDLVMLIGVTNQPWECDQKSLTQTYHKIVMMLRPDYASINCLWSDLLLRYDALNRDINLCNLTKLSDGYTVGVLLKAMQRLMTCKRMLRLRIQPLKITEILDSLSQFEPVYKEEEEAFIQWYAKTPLGRGKQKAWEIETELTEAVGDVKKRKPK</sequence>
<dbReference type="Pfam" id="PF00004">
    <property type="entry name" value="AAA"/>
    <property type="match status" value="1"/>
</dbReference>
<gene>
    <name evidence="3" type="ORF">V9T40_001692</name>
</gene>
<dbReference type="InterPro" id="IPR000048">
    <property type="entry name" value="IQ_motif_EF-hand-BS"/>
</dbReference>
<dbReference type="GO" id="GO:0005524">
    <property type="term" value="F:ATP binding"/>
    <property type="evidence" value="ECO:0007669"/>
    <property type="project" value="InterPro"/>
</dbReference>